<reference evidence="1 2" key="1">
    <citation type="journal article" date="2015" name="Stand. Genomic Sci.">
        <title>Genomic Encyclopedia of Bacterial and Archaeal Type Strains, Phase III: the genomes of soil and plant-associated and newly described type strains.</title>
        <authorList>
            <person name="Whitman W.B."/>
            <person name="Woyke T."/>
            <person name="Klenk H.P."/>
            <person name="Zhou Y."/>
            <person name="Lilburn T.G."/>
            <person name="Beck B.J."/>
            <person name="De Vos P."/>
            <person name="Vandamme P."/>
            <person name="Eisen J.A."/>
            <person name="Garrity G."/>
            <person name="Hugenholtz P."/>
            <person name="Kyrpides N.C."/>
        </authorList>
    </citation>
    <scope>NUCLEOTIDE SEQUENCE [LARGE SCALE GENOMIC DNA]</scope>
    <source>
        <strain evidence="1 2">CGMCC 1.6844</strain>
    </source>
</reference>
<protein>
    <submittedName>
        <fullName evidence="1">Uncharacterized protein</fullName>
    </submittedName>
</protein>
<accession>A0A562KCA8</accession>
<evidence type="ECO:0000313" key="2">
    <source>
        <dbReference type="Proteomes" id="UP000315312"/>
    </source>
</evidence>
<sequence length="313" mass="37457">MRYLFIILITCISFGQSKPKDLTEIHIYNIINTFDIETDPIIDIDFFEESYLREDNFLLLKTTDEKVVKKIYKSISQLRNYNKTQKDYNTHFGNERFKTMFVIEYNSYQDTLFYSTNTNEIYYKNYIVKDERDEFKKSLSKEIIHFVNRDLASEIEKIKNDKINSISKNQILINEKNIFGFNRKQFEKDVAKINIIRTDSIILENESETIIDYFINENKIVFDPNDEKLFLLILEDNNLQLTIDSIEIKIGDSIDSIKEKFNYSYAKWFKTFNFYNKEIKNVTFFEIKIKDSSGSVSFDILDNKISKIYIDYN</sequence>
<evidence type="ECO:0000313" key="1">
    <source>
        <dbReference type="EMBL" id="TWH93037.1"/>
    </source>
</evidence>
<gene>
    <name evidence="1" type="ORF">IP97_02106</name>
</gene>
<dbReference type="EMBL" id="VLKM01000009">
    <property type="protein sequence ID" value="TWH93037.1"/>
    <property type="molecule type" value="Genomic_DNA"/>
</dbReference>
<proteinExistence type="predicted"/>
<keyword evidence="2" id="KW-1185">Reference proteome</keyword>
<dbReference type="Proteomes" id="UP000315312">
    <property type="component" value="Unassembled WGS sequence"/>
</dbReference>
<comment type="caution">
    <text evidence="1">The sequence shown here is derived from an EMBL/GenBank/DDBJ whole genome shotgun (WGS) entry which is preliminary data.</text>
</comment>
<organism evidence="1 2">
    <name type="scientific">Flavobacterium cheniae</name>
    <dbReference type="NCBI Taxonomy" id="295428"/>
    <lineage>
        <taxon>Bacteria</taxon>
        <taxon>Pseudomonadati</taxon>
        <taxon>Bacteroidota</taxon>
        <taxon>Flavobacteriia</taxon>
        <taxon>Flavobacteriales</taxon>
        <taxon>Flavobacteriaceae</taxon>
        <taxon>Flavobacterium</taxon>
    </lineage>
</organism>
<name>A0A562KCA8_9FLAO</name>
<dbReference type="RefSeq" id="WP_144728183.1">
    <property type="nucleotide sequence ID" value="NZ_VLKM01000009.1"/>
</dbReference>
<dbReference type="AlphaFoldDB" id="A0A562KCA8"/>